<dbReference type="PROSITE" id="PS50835">
    <property type="entry name" value="IG_LIKE"/>
    <property type="match status" value="4"/>
</dbReference>
<keyword evidence="7 12" id="KW-1133">Transmembrane helix</keyword>
<dbReference type="PANTHER" id="PTHR13771">
    <property type="entry name" value="INTERCELLULAR ADHESION MOLECULE"/>
    <property type="match status" value="1"/>
</dbReference>
<keyword evidence="5" id="KW-0677">Repeat</keyword>
<evidence type="ECO:0000256" key="6">
    <source>
        <dbReference type="ARBA" id="ARBA00022889"/>
    </source>
</evidence>
<dbReference type="InterPro" id="IPR003599">
    <property type="entry name" value="Ig_sub"/>
</dbReference>
<feature type="domain" description="Ig-like" evidence="14">
    <location>
        <begin position="119"/>
        <end position="208"/>
    </location>
</feature>
<reference evidence="15 16" key="1">
    <citation type="journal article" date="2019" name="Mol. Ecol. Resour.">
        <title>Chromosome-level genome assembly of Triplophysa tibetana, a fish adapted to the harsh high-altitude environment of the Tibetan Plateau.</title>
        <authorList>
            <person name="Yang X."/>
            <person name="Liu H."/>
            <person name="Ma Z."/>
            <person name="Zou Y."/>
            <person name="Zou M."/>
            <person name="Mao Y."/>
            <person name="Li X."/>
            <person name="Wang H."/>
            <person name="Chen T."/>
            <person name="Wang W."/>
            <person name="Yang R."/>
        </authorList>
    </citation>
    <scope>NUCLEOTIDE SEQUENCE [LARGE SCALE GENOMIC DNA]</scope>
    <source>
        <strain evidence="15">TTIB1903HZAU</strain>
        <tissue evidence="15">Muscle</tissue>
    </source>
</reference>
<evidence type="ECO:0000256" key="8">
    <source>
        <dbReference type="ARBA" id="ARBA00023136"/>
    </source>
</evidence>
<dbReference type="GO" id="GO:0005178">
    <property type="term" value="F:integrin binding"/>
    <property type="evidence" value="ECO:0007669"/>
    <property type="project" value="InterPro"/>
</dbReference>
<keyword evidence="11" id="KW-0393">Immunoglobulin domain</keyword>
<keyword evidence="9" id="KW-1015">Disulfide bond</keyword>
<evidence type="ECO:0000256" key="1">
    <source>
        <dbReference type="ARBA" id="ARBA00004479"/>
    </source>
</evidence>
<dbReference type="InterPro" id="IPR013768">
    <property type="entry name" value="ICAM_N"/>
</dbReference>
<feature type="domain" description="Ig-like" evidence="14">
    <location>
        <begin position="217"/>
        <end position="297"/>
    </location>
</feature>
<dbReference type="EMBL" id="SOYY01000007">
    <property type="protein sequence ID" value="KAA0718917.1"/>
    <property type="molecule type" value="Genomic_DNA"/>
</dbReference>
<keyword evidence="4 13" id="KW-0732">Signal</keyword>
<dbReference type="SUPFAM" id="SSF48726">
    <property type="entry name" value="Immunoglobulin"/>
    <property type="match status" value="4"/>
</dbReference>
<evidence type="ECO:0000256" key="13">
    <source>
        <dbReference type="SAM" id="SignalP"/>
    </source>
</evidence>
<proteinExistence type="inferred from homology"/>
<dbReference type="GO" id="GO:0016020">
    <property type="term" value="C:membrane"/>
    <property type="evidence" value="ECO:0007669"/>
    <property type="project" value="UniProtKB-SubCell"/>
</dbReference>
<comment type="caution">
    <text evidence="15">The sequence shown here is derived from an EMBL/GenBank/DDBJ whole genome shotgun (WGS) entry which is preliminary data.</text>
</comment>
<dbReference type="InterPro" id="IPR003987">
    <property type="entry name" value="ICAM_VCAM_N"/>
</dbReference>
<accession>A0A5A9PE17</accession>
<dbReference type="InterPro" id="IPR047012">
    <property type="entry name" value="ICAM_VCAM"/>
</dbReference>
<dbReference type="SMART" id="SM00409">
    <property type="entry name" value="IG"/>
    <property type="match status" value="3"/>
</dbReference>
<dbReference type="AlphaFoldDB" id="A0A5A9PE17"/>
<comment type="subcellular location">
    <subcellularLocation>
        <location evidence="1">Membrane</location>
        <topology evidence="1">Single-pass type I membrane protein</topology>
    </subcellularLocation>
</comment>
<keyword evidence="10" id="KW-0325">Glycoprotein</keyword>
<dbReference type="InterPro" id="IPR007110">
    <property type="entry name" value="Ig-like_dom"/>
</dbReference>
<keyword evidence="16" id="KW-1185">Reference proteome</keyword>
<dbReference type="Gene3D" id="2.60.40.10">
    <property type="entry name" value="Immunoglobulins"/>
    <property type="match status" value="4"/>
</dbReference>
<evidence type="ECO:0000256" key="4">
    <source>
        <dbReference type="ARBA" id="ARBA00022729"/>
    </source>
</evidence>
<keyword evidence="6" id="KW-0130">Cell adhesion</keyword>
<dbReference type="PANTHER" id="PTHR13771:SF14">
    <property type="entry name" value="VASCULAR CELL ADHESION PROTEIN 1"/>
    <property type="match status" value="1"/>
</dbReference>
<feature type="transmembrane region" description="Helical" evidence="12">
    <location>
        <begin position="400"/>
        <end position="421"/>
    </location>
</feature>
<sequence>MCRTSCITFTLCIAFLNALSARNAFKVELFPLKSVLRIGDALELSCRVNGCPDDVLFTWRTTLDSFHGGVVEDNQTISLLLLSNVSTKHSNGIVCTALCGGTKREKTSRIQVYSFPRDPEIPRIKHLTANQEQSLTCTVHNIYPLHMFIIQWLRGNKTIYTDTPVNISSYEKVQNYSSVISYTPSVTDLGKNLSCKATLNLSLSDRLSRTTTAEYGPGTMTVSSNNPLVQLEKHLEITCHADGNPQPRILWWKIGESNPTADGQKLVINNASLTQAGWYQCEARNVVGSLKMPVKVIVQGPPNIPKIQLKDDVDPIEGDNITILCSSDDGPTTLILSRKNRSAEAQNSSVVYLNIPDVKIEDAGVYVCEAKNDFWIKRSMINITVKEPHHISMTPDLPTIILPAAGSVSLLTVLALLMRYLRKDQRDSTNIGMN</sequence>
<feature type="chain" id="PRO_5022680077" evidence="13">
    <location>
        <begin position="22"/>
        <end position="434"/>
    </location>
</feature>
<organism evidence="15 16">
    <name type="scientific">Triplophysa tibetana</name>
    <dbReference type="NCBI Taxonomy" id="1572043"/>
    <lineage>
        <taxon>Eukaryota</taxon>
        <taxon>Metazoa</taxon>
        <taxon>Chordata</taxon>
        <taxon>Craniata</taxon>
        <taxon>Vertebrata</taxon>
        <taxon>Euteleostomi</taxon>
        <taxon>Actinopterygii</taxon>
        <taxon>Neopterygii</taxon>
        <taxon>Teleostei</taxon>
        <taxon>Ostariophysi</taxon>
        <taxon>Cypriniformes</taxon>
        <taxon>Nemacheilidae</taxon>
        <taxon>Triplophysa</taxon>
    </lineage>
</organism>
<dbReference type="Proteomes" id="UP000324632">
    <property type="component" value="Chromosome 7"/>
</dbReference>
<dbReference type="SMART" id="SM00408">
    <property type="entry name" value="IGc2"/>
    <property type="match status" value="2"/>
</dbReference>
<evidence type="ECO:0000256" key="9">
    <source>
        <dbReference type="ARBA" id="ARBA00023157"/>
    </source>
</evidence>
<dbReference type="InterPro" id="IPR003598">
    <property type="entry name" value="Ig_sub2"/>
</dbReference>
<name>A0A5A9PE17_9TELE</name>
<comment type="similarity">
    <text evidence="2">Belongs to the immunoglobulin superfamily. ICAM family.</text>
</comment>
<evidence type="ECO:0000256" key="12">
    <source>
        <dbReference type="SAM" id="Phobius"/>
    </source>
</evidence>
<keyword evidence="8 12" id="KW-0472">Membrane</keyword>
<gene>
    <name evidence="15" type="ORF">E1301_Tti007766</name>
</gene>
<evidence type="ECO:0000256" key="11">
    <source>
        <dbReference type="ARBA" id="ARBA00023319"/>
    </source>
</evidence>
<evidence type="ECO:0000256" key="3">
    <source>
        <dbReference type="ARBA" id="ARBA00022692"/>
    </source>
</evidence>
<dbReference type="GO" id="GO:0098609">
    <property type="term" value="P:cell-cell adhesion"/>
    <property type="evidence" value="ECO:0007669"/>
    <property type="project" value="InterPro"/>
</dbReference>
<evidence type="ECO:0000256" key="2">
    <source>
        <dbReference type="ARBA" id="ARBA00005925"/>
    </source>
</evidence>
<evidence type="ECO:0000256" key="10">
    <source>
        <dbReference type="ARBA" id="ARBA00023180"/>
    </source>
</evidence>
<dbReference type="Pfam" id="PF03921">
    <property type="entry name" value="ICAM_N"/>
    <property type="match status" value="1"/>
</dbReference>
<feature type="signal peptide" evidence="13">
    <location>
        <begin position="1"/>
        <end position="21"/>
    </location>
</feature>
<keyword evidence="3 12" id="KW-0812">Transmembrane</keyword>
<dbReference type="InterPro" id="IPR013783">
    <property type="entry name" value="Ig-like_fold"/>
</dbReference>
<feature type="domain" description="Ig-like" evidence="14">
    <location>
        <begin position="302"/>
        <end position="384"/>
    </location>
</feature>
<dbReference type="CDD" id="cd00096">
    <property type="entry name" value="Ig"/>
    <property type="match status" value="1"/>
</dbReference>
<evidence type="ECO:0000313" key="15">
    <source>
        <dbReference type="EMBL" id="KAA0718917.1"/>
    </source>
</evidence>
<dbReference type="InterPro" id="IPR036179">
    <property type="entry name" value="Ig-like_dom_sf"/>
</dbReference>
<evidence type="ECO:0000256" key="5">
    <source>
        <dbReference type="ARBA" id="ARBA00022737"/>
    </source>
</evidence>
<dbReference type="Pfam" id="PF13927">
    <property type="entry name" value="Ig_3"/>
    <property type="match status" value="2"/>
</dbReference>
<dbReference type="PRINTS" id="PR01472">
    <property type="entry name" value="ICAMVCAM1"/>
</dbReference>
<feature type="domain" description="Ig-like" evidence="14">
    <location>
        <begin position="39"/>
        <end position="111"/>
    </location>
</feature>
<evidence type="ECO:0000313" key="16">
    <source>
        <dbReference type="Proteomes" id="UP000324632"/>
    </source>
</evidence>
<protein>
    <submittedName>
        <fullName evidence="15">Vascular cell adhesion protein 1</fullName>
    </submittedName>
</protein>
<evidence type="ECO:0000256" key="7">
    <source>
        <dbReference type="ARBA" id="ARBA00022989"/>
    </source>
</evidence>
<evidence type="ECO:0000259" key="14">
    <source>
        <dbReference type="PROSITE" id="PS50835"/>
    </source>
</evidence>